<keyword evidence="2" id="KW-0472">Membrane</keyword>
<sequence length="75" mass="7652">MKSILFSAASLLFFCALTSSPAVAQPNSGGPTPVPDPVQPTETPIDGGASLLLAGGVAFGLKQLRARRLARSSNK</sequence>
<feature type="region of interest" description="Disordered" evidence="1">
    <location>
        <begin position="23"/>
        <end position="43"/>
    </location>
</feature>
<name>A0ABU9LWA0_9BACT</name>
<evidence type="ECO:0000256" key="2">
    <source>
        <dbReference type="SAM" id="Phobius"/>
    </source>
</evidence>
<reference evidence="4 5" key="1">
    <citation type="journal article" date="2018" name="Arch. Microbiol.">
        <title>Hymenobacter segetis sp. nov., isolated from soil.</title>
        <authorList>
            <person name="Ten L.N."/>
            <person name="Lim S.J."/>
            <person name="Kim B.O."/>
            <person name="Kang I.K."/>
            <person name="Jung H.Y."/>
        </authorList>
    </citation>
    <scope>NUCLEOTIDE SEQUENCE [LARGE SCALE GENOMIC DNA]</scope>
    <source>
        <strain evidence="4 5">S7-3-11</strain>
    </source>
</reference>
<evidence type="ECO:0000313" key="4">
    <source>
        <dbReference type="EMBL" id="MEL5994753.1"/>
    </source>
</evidence>
<keyword evidence="5" id="KW-1185">Reference proteome</keyword>
<protein>
    <recommendedName>
        <fullName evidence="6">VPDSG-CTERM protein sorting domain-containing protein</fullName>
    </recommendedName>
</protein>
<keyword evidence="3" id="KW-0732">Signal</keyword>
<dbReference type="EMBL" id="JBCEVZ010000022">
    <property type="protein sequence ID" value="MEL5994753.1"/>
    <property type="molecule type" value="Genomic_DNA"/>
</dbReference>
<accession>A0ABU9LWA0</accession>
<dbReference type="Proteomes" id="UP001479606">
    <property type="component" value="Unassembled WGS sequence"/>
</dbReference>
<feature type="signal peptide" evidence="3">
    <location>
        <begin position="1"/>
        <end position="24"/>
    </location>
</feature>
<evidence type="ECO:0000313" key="5">
    <source>
        <dbReference type="Proteomes" id="UP001479606"/>
    </source>
</evidence>
<evidence type="ECO:0000256" key="1">
    <source>
        <dbReference type="SAM" id="MobiDB-lite"/>
    </source>
</evidence>
<evidence type="ECO:0000256" key="3">
    <source>
        <dbReference type="SAM" id="SignalP"/>
    </source>
</evidence>
<feature type="chain" id="PRO_5047260800" description="VPDSG-CTERM protein sorting domain-containing protein" evidence="3">
    <location>
        <begin position="25"/>
        <end position="75"/>
    </location>
</feature>
<dbReference type="InterPro" id="IPR058207">
    <property type="entry name" value="PID_CTERM"/>
</dbReference>
<feature type="transmembrane region" description="Helical" evidence="2">
    <location>
        <begin position="48"/>
        <end position="65"/>
    </location>
</feature>
<organism evidence="4 5">
    <name type="scientific">Hymenobacter segetis</name>
    <dbReference type="NCBI Taxonomy" id="2025509"/>
    <lineage>
        <taxon>Bacteria</taxon>
        <taxon>Pseudomonadati</taxon>
        <taxon>Bacteroidota</taxon>
        <taxon>Cytophagia</taxon>
        <taxon>Cytophagales</taxon>
        <taxon>Hymenobacteraceae</taxon>
        <taxon>Hymenobacter</taxon>
    </lineage>
</organism>
<keyword evidence="2" id="KW-1133">Transmembrane helix</keyword>
<dbReference type="RefSeq" id="WP_342298105.1">
    <property type="nucleotide sequence ID" value="NZ_JBCEVZ010000022.1"/>
</dbReference>
<gene>
    <name evidence="4" type="ORF">AAFH49_11090</name>
</gene>
<dbReference type="NCBIfam" id="NF046080">
    <property type="entry name" value="PID_CTERM"/>
    <property type="match status" value="1"/>
</dbReference>
<comment type="caution">
    <text evidence="4">The sequence shown here is derived from an EMBL/GenBank/DDBJ whole genome shotgun (WGS) entry which is preliminary data.</text>
</comment>
<proteinExistence type="predicted"/>
<evidence type="ECO:0008006" key="6">
    <source>
        <dbReference type="Google" id="ProtNLM"/>
    </source>
</evidence>
<keyword evidence="2" id="KW-0812">Transmembrane</keyword>